<name>A0A5P8P0G1_9BACT</name>
<sequence length="237" mass="27326">MKYLIILLASVISVFSSDILEKIDRNLTPVSAQMYKKLINIEPDGAKKEFILFQAKKDKEKMVSLFLSPDSEKGRSTLRLGDNMWLYIPNVGRPIRITSMQSVVGGVFNNADIMRLDFSTEYNVEKQEEKKEYLLLTLKAKNDTVSYDKLIMQVDKKSMTPLQIECYTSTKLLIKTLYYKKLKDFGDNIVRPSVIETESPMYKGYKSIMIYGKILPKKFPDEAFTLDNLSKASNLRR</sequence>
<dbReference type="RefSeq" id="WP_152307141.1">
    <property type="nucleotide sequence ID" value="NZ_CP043617.1"/>
</dbReference>
<dbReference type="KEGG" id="sulg:FJR48_05435"/>
<dbReference type="EMBL" id="CP043617">
    <property type="protein sequence ID" value="QFR49198.1"/>
    <property type="molecule type" value="Genomic_DNA"/>
</dbReference>
<dbReference type="OrthoDB" id="357718at2"/>
<protein>
    <submittedName>
        <fullName evidence="2">Outer membrane lipoprotein-sorting protein</fullName>
    </submittedName>
</protein>
<dbReference type="Pfam" id="PF17131">
    <property type="entry name" value="LolA_like"/>
    <property type="match status" value="1"/>
</dbReference>
<accession>A0A5P8P0G1</accession>
<organism evidence="2 3">
    <name type="scientific">Sulfurimonas lithotrophica</name>
    <dbReference type="NCBI Taxonomy" id="2590022"/>
    <lineage>
        <taxon>Bacteria</taxon>
        <taxon>Pseudomonadati</taxon>
        <taxon>Campylobacterota</taxon>
        <taxon>Epsilonproteobacteria</taxon>
        <taxon>Campylobacterales</taxon>
        <taxon>Sulfurimonadaceae</taxon>
        <taxon>Sulfurimonas</taxon>
    </lineage>
</organism>
<dbReference type="AlphaFoldDB" id="A0A5P8P0G1"/>
<dbReference type="CDD" id="cd16329">
    <property type="entry name" value="LolA_like"/>
    <property type="match status" value="1"/>
</dbReference>
<dbReference type="Gene3D" id="2.50.20.10">
    <property type="entry name" value="Lipoprotein localisation LolA/LolB/LppX"/>
    <property type="match status" value="1"/>
</dbReference>
<keyword evidence="2" id="KW-0449">Lipoprotein</keyword>
<gene>
    <name evidence="2" type="ORF">FJR48_05435</name>
</gene>
<dbReference type="InterPro" id="IPR033399">
    <property type="entry name" value="TP_0789-like"/>
</dbReference>
<evidence type="ECO:0000259" key="1">
    <source>
        <dbReference type="Pfam" id="PF17131"/>
    </source>
</evidence>
<dbReference type="Proteomes" id="UP000326944">
    <property type="component" value="Chromosome"/>
</dbReference>
<feature type="domain" description="Uncharacterized protein TP-0789" evidence="1">
    <location>
        <begin position="59"/>
        <end position="230"/>
    </location>
</feature>
<evidence type="ECO:0000313" key="3">
    <source>
        <dbReference type="Proteomes" id="UP000326944"/>
    </source>
</evidence>
<keyword evidence="3" id="KW-1185">Reference proteome</keyword>
<evidence type="ECO:0000313" key="2">
    <source>
        <dbReference type="EMBL" id="QFR49198.1"/>
    </source>
</evidence>
<proteinExistence type="predicted"/>
<reference evidence="2 3" key="1">
    <citation type="submission" date="2019-09" db="EMBL/GenBank/DDBJ databases">
        <title>Sulfurimonas gotlandica sp. nov., a chemoautotrophic and psychrotolerant epsilonproteobacterium isolated from a pelagic redoxcline, and an emended description of the genus Sulfurimonas.</title>
        <authorList>
            <person name="Wang S."/>
            <person name="Jiang L."/>
            <person name="Shao S."/>
        </authorList>
    </citation>
    <scope>NUCLEOTIDE SEQUENCE [LARGE SCALE GENOMIC DNA]</scope>
    <source>
        <strain evidence="2 3">GYSZ_1</strain>
    </source>
</reference>